<dbReference type="eggNOG" id="KOG0586">
    <property type="taxonomic scope" value="Eukaryota"/>
</dbReference>
<sequence length="572" mass="64713">MNGDEGTSSSSNDASGLKQQGSHAVAPFERHVYQRSYKGNHPNSQLKINIPDGNNSCDDDISPPDSDNQNDSLGSPVSVPVKKRHNKYEITQLPTPVVNAGDGPFSRFEALPSKGPSIEISKTRNALPTFGSNRIVSDFIHPANIERGDRASNDPYVSKRHTSYPLSSTYIAESLSDKDATQESKDDSIDAENLLLESLNLGKVFKGKREIGKGNFSRVVLANNVDDEADFVAVKIIMIPVENANEICNFKSFIKRELNILHSIQHPSIIHLLDYSINISYRKSEIEDDVYYGSEDDGDTDHPDFTKDLEVLKKNNNQLIFMSYCKGGDLLQFSLENHKAHFLETYYWKIIERVAAELIVAVSYLHSKNIVHRDIKLENVLLNLNLQDFRDEVESNHNIIDIETPFINVGDFGLSKKLTSPDELLATRCGSQDYIAPELLMGLKYDGRKTDSWSIGVLIYALLEDKLPFDMPPQMAQPPAGISPSVLRRKRARHNPAHRISMIDWDWYRLIDLISNPDISDEAKRIIKNLKNTVDVFLVRKDRRLTTLELINSKEFAWIRDCVPPEFFKNLK</sequence>
<evidence type="ECO:0000313" key="10">
    <source>
        <dbReference type="EMBL" id="CCE85930.1"/>
    </source>
</evidence>
<keyword evidence="4 7" id="KW-0547">Nucleotide-binding</keyword>
<dbReference type="EMBL" id="FO082047">
    <property type="protein sequence ID" value="CCE85930.1"/>
    <property type="molecule type" value="Genomic_DNA"/>
</dbReference>
<dbReference type="AlphaFoldDB" id="G8Y2B9"/>
<dbReference type="Gene3D" id="1.10.510.10">
    <property type="entry name" value="Transferase(Phosphotransferase) domain 1"/>
    <property type="match status" value="1"/>
</dbReference>
<feature type="compositionally biased region" description="Polar residues" evidence="8">
    <location>
        <begin position="1"/>
        <end position="22"/>
    </location>
</feature>
<dbReference type="FunCoup" id="G8Y2B9">
    <property type="interactions" value="251"/>
</dbReference>
<keyword evidence="3" id="KW-0808">Transferase</keyword>
<dbReference type="GO" id="GO:0035556">
    <property type="term" value="P:intracellular signal transduction"/>
    <property type="evidence" value="ECO:0007669"/>
    <property type="project" value="TreeGrafter"/>
</dbReference>
<evidence type="ECO:0000256" key="1">
    <source>
        <dbReference type="ARBA" id="ARBA00010791"/>
    </source>
</evidence>
<dbReference type="Gene3D" id="3.30.200.20">
    <property type="entry name" value="Phosphorylase Kinase, domain 1"/>
    <property type="match status" value="1"/>
</dbReference>
<evidence type="ECO:0000256" key="5">
    <source>
        <dbReference type="ARBA" id="ARBA00022777"/>
    </source>
</evidence>
<gene>
    <name evidence="10" type="primary">Piso0_005570</name>
    <name evidence="10" type="ORF">GNLVRS01_PISO0M17568g</name>
</gene>
<proteinExistence type="inferred from homology"/>
<evidence type="ECO:0000256" key="6">
    <source>
        <dbReference type="ARBA" id="ARBA00022840"/>
    </source>
</evidence>
<protein>
    <submittedName>
        <fullName evidence="10">Piso0_005570 protein</fullName>
    </submittedName>
</protein>
<reference evidence="10 11" key="1">
    <citation type="journal article" date="2012" name="G3 (Bethesda)">
        <title>Pichia sorbitophila, an interspecies yeast hybrid reveals early steps of genome resolution following polyploidization.</title>
        <authorList>
            <person name="Leh Louis V."/>
            <person name="Despons L."/>
            <person name="Friedrich A."/>
            <person name="Martin T."/>
            <person name="Durrens P."/>
            <person name="Casaregola S."/>
            <person name="Neuveglise C."/>
            <person name="Fairhead C."/>
            <person name="Marck C."/>
            <person name="Cruz J.A."/>
            <person name="Straub M.L."/>
            <person name="Kugler V."/>
            <person name="Sacerdot C."/>
            <person name="Uzunov Z."/>
            <person name="Thierry A."/>
            <person name="Weiss S."/>
            <person name="Bleykasten C."/>
            <person name="De Montigny J."/>
            <person name="Jacques N."/>
            <person name="Jung P."/>
            <person name="Lemaire M."/>
            <person name="Mallet S."/>
            <person name="Morel G."/>
            <person name="Richard G.F."/>
            <person name="Sarkar A."/>
            <person name="Savel G."/>
            <person name="Schacherer J."/>
            <person name="Seret M.L."/>
            <person name="Talla E."/>
            <person name="Samson G."/>
            <person name="Jubin C."/>
            <person name="Poulain J."/>
            <person name="Vacherie B."/>
            <person name="Barbe V."/>
            <person name="Pelletier E."/>
            <person name="Sherman D.J."/>
            <person name="Westhof E."/>
            <person name="Weissenbach J."/>
            <person name="Baret P.V."/>
            <person name="Wincker P."/>
            <person name="Gaillardin C."/>
            <person name="Dujon B."/>
            <person name="Souciet J.L."/>
        </authorList>
    </citation>
    <scope>NUCLEOTIDE SEQUENCE [LARGE SCALE GENOMIC DNA]</scope>
    <source>
        <strain evidence="11">ATCC MYA-4447 / BCRC 22081 / CBS 7064 / NBRC 10061 / NRRL Y-12695</strain>
    </source>
</reference>
<dbReference type="InterPro" id="IPR008271">
    <property type="entry name" value="Ser/Thr_kinase_AS"/>
</dbReference>
<dbReference type="PROSITE" id="PS00108">
    <property type="entry name" value="PROTEIN_KINASE_ST"/>
    <property type="match status" value="1"/>
</dbReference>
<feature type="domain" description="Protein kinase" evidence="9">
    <location>
        <begin position="205"/>
        <end position="559"/>
    </location>
</feature>
<evidence type="ECO:0000259" key="9">
    <source>
        <dbReference type="PROSITE" id="PS50011"/>
    </source>
</evidence>
<dbReference type="PROSITE" id="PS00107">
    <property type="entry name" value="PROTEIN_KINASE_ATP"/>
    <property type="match status" value="1"/>
</dbReference>
<keyword evidence="5" id="KW-0418">Kinase</keyword>
<evidence type="ECO:0000256" key="7">
    <source>
        <dbReference type="PROSITE-ProRule" id="PRU10141"/>
    </source>
</evidence>
<dbReference type="GO" id="GO:0005524">
    <property type="term" value="F:ATP binding"/>
    <property type="evidence" value="ECO:0007669"/>
    <property type="project" value="UniProtKB-UniRule"/>
</dbReference>
<evidence type="ECO:0000256" key="4">
    <source>
        <dbReference type="ARBA" id="ARBA00022741"/>
    </source>
</evidence>
<accession>G8Y2B9</accession>
<evidence type="ECO:0000313" key="11">
    <source>
        <dbReference type="Proteomes" id="UP000005222"/>
    </source>
</evidence>
<feature type="binding site" evidence="7">
    <location>
        <position position="235"/>
    </location>
    <ligand>
        <name>ATP</name>
        <dbReference type="ChEBI" id="CHEBI:30616"/>
    </ligand>
</feature>
<dbReference type="PANTHER" id="PTHR24346">
    <property type="entry name" value="MAP/MICROTUBULE AFFINITY-REGULATING KINASE"/>
    <property type="match status" value="1"/>
</dbReference>
<feature type="compositionally biased region" description="Low complexity" evidence="8">
    <location>
        <begin position="63"/>
        <end position="72"/>
    </location>
</feature>
<dbReference type="Pfam" id="PF00069">
    <property type="entry name" value="Pkinase"/>
    <property type="match status" value="1"/>
</dbReference>
<dbReference type="STRING" id="559304.G8Y2B9"/>
<dbReference type="OrthoDB" id="410920at2759"/>
<dbReference type="SMART" id="SM00220">
    <property type="entry name" value="S_TKc"/>
    <property type="match status" value="1"/>
</dbReference>
<comment type="similarity">
    <text evidence="1">Belongs to the protein kinase superfamily. CAMK Ser/Thr protein kinase family. NIM1 subfamily.</text>
</comment>
<dbReference type="PROSITE" id="PS50011">
    <property type="entry name" value="PROTEIN_KINASE_DOM"/>
    <property type="match status" value="1"/>
</dbReference>
<keyword evidence="2" id="KW-0723">Serine/threonine-protein kinase</keyword>
<evidence type="ECO:0000256" key="3">
    <source>
        <dbReference type="ARBA" id="ARBA00022679"/>
    </source>
</evidence>
<dbReference type="HOGENOM" id="CLU_025793_1_0_1"/>
<dbReference type="GO" id="GO:0030447">
    <property type="term" value="P:filamentous growth"/>
    <property type="evidence" value="ECO:0007669"/>
    <property type="project" value="UniProtKB-ARBA"/>
</dbReference>
<dbReference type="Proteomes" id="UP000005222">
    <property type="component" value="Chromosome M"/>
</dbReference>
<dbReference type="InterPro" id="IPR017441">
    <property type="entry name" value="Protein_kinase_ATP_BS"/>
</dbReference>
<dbReference type="InterPro" id="IPR000719">
    <property type="entry name" value="Prot_kinase_dom"/>
</dbReference>
<keyword evidence="11" id="KW-1185">Reference proteome</keyword>
<dbReference type="GO" id="GO:0004674">
    <property type="term" value="F:protein serine/threonine kinase activity"/>
    <property type="evidence" value="ECO:0007669"/>
    <property type="project" value="UniProtKB-KW"/>
</dbReference>
<dbReference type="InterPro" id="IPR011009">
    <property type="entry name" value="Kinase-like_dom_sf"/>
</dbReference>
<dbReference type="PANTHER" id="PTHR24346:SF82">
    <property type="entry name" value="KP78A-RELATED"/>
    <property type="match status" value="1"/>
</dbReference>
<dbReference type="GO" id="GO:0005737">
    <property type="term" value="C:cytoplasm"/>
    <property type="evidence" value="ECO:0007669"/>
    <property type="project" value="TreeGrafter"/>
</dbReference>
<dbReference type="InParanoid" id="G8Y2B9"/>
<feature type="region of interest" description="Disordered" evidence="8">
    <location>
        <begin position="1"/>
        <end position="79"/>
    </location>
</feature>
<keyword evidence="6 7" id="KW-0067">ATP-binding</keyword>
<organism evidence="10 11">
    <name type="scientific">Pichia sorbitophila (strain ATCC MYA-4447 / BCRC 22081 / CBS 7064 / NBRC 10061 / NRRL Y-12695)</name>
    <name type="common">Hybrid yeast</name>
    <dbReference type="NCBI Taxonomy" id="559304"/>
    <lineage>
        <taxon>Eukaryota</taxon>
        <taxon>Fungi</taxon>
        <taxon>Dikarya</taxon>
        <taxon>Ascomycota</taxon>
        <taxon>Saccharomycotina</taxon>
        <taxon>Pichiomycetes</taxon>
        <taxon>Debaryomycetaceae</taxon>
        <taxon>Millerozyma</taxon>
    </lineage>
</organism>
<evidence type="ECO:0000256" key="8">
    <source>
        <dbReference type="SAM" id="MobiDB-lite"/>
    </source>
</evidence>
<dbReference type="SUPFAM" id="SSF56112">
    <property type="entry name" value="Protein kinase-like (PK-like)"/>
    <property type="match status" value="1"/>
</dbReference>
<evidence type="ECO:0000256" key="2">
    <source>
        <dbReference type="ARBA" id="ARBA00022527"/>
    </source>
</evidence>
<name>G8Y2B9_PICSO</name>